<dbReference type="Proteomes" id="UP000694403">
    <property type="component" value="Unplaced"/>
</dbReference>
<feature type="compositionally biased region" description="Polar residues" evidence="9">
    <location>
        <begin position="875"/>
        <end position="887"/>
    </location>
</feature>
<dbReference type="SMART" id="SM00060">
    <property type="entry name" value="FN3"/>
    <property type="match status" value="3"/>
</dbReference>
<sequence>MISNTRKSDAGMYTCVGTNMVGERDSDPAELTVFERPTFLRRPINQVVLEEEAVEFRCQVQGDPQPTVRWKKDDVDLPRGRYDIKDDYTLRIKKATSTDEGTYTCIAENRVGKVEASATLTVRARPVAPPQFVIRPRDQIVAQGRTVTFPCETKGNPQPAVFWQKEGSQNLLFPNQPLQPNSRYSVSPTGDLTITNIQRSDAGYYICQALTVAGSILAKAQLEVTDVLTDRPPPIILQGPANQTLAVDGTALLKCKATGDPLPVISWLKEGFTFLGRDPRTSIQEQGTLQIKSLRISDTGTYTCVATSSSGETSWSAVLEVTESGGATISKNYDLNDLPGPPSKPQVTDVTKNSVTLSWQPGTPGSLPASAYIIEAFSQSVSNSWQTVANHVKTTLYTLRGLRPNTIYLFMVRAINSQGLSDPSPMSDPVRTQDISPPAQGVDHRQVQKELGDVIVRLHNPVVLTPTTVQVTWTVDRQSQFIQGYRVMYRQTSALSSPMAWQNLDVKVPTERSAVLVNLKKGVSYEIKVRPYFNEFQGMDSESKSARTTEEAPSAPPQSVTVLTVGNHNSTSISISWDPPPPDHQNGIIQEYKIWCLGNETRFHINKTVDAAIRSVVIGGLYPGIQYRVEVAASTSAGVGVKSEPQPIIIGGRNEVVITENNNSITEQITDVVKQPAFIAGIGGACWVILMGFSIWLYWRRKKRKGLSNYAVTFQRGDGGLMSNGSRPGLLNASDPSYPWLADSWPATSLPVNTSTSGPNDLGNFGRGDVLPPVPGQGDKTATMLSDGAIYSSIDFTTKTSYNSSSQITQATPYATTQILHSNSIHELAVDLPDPQWKSSIQQKTDLMGFGYSLPDQSKGNNGGKGGKKKKNKNTSKPQKNNGSNWANVPLPPPPVQPLPGTELEHYGEDQQEAGYDSDGWCPPLPVQTYLHQGLEDELEEDDDRVPTPPVRGVASSPAISFGQQSTATLTPSPREEMQPMLQAHLDELTRAYQFDIAKQTWHIQSNTQPPLAPVPPLGYVAGTLISDLETDIPDDDEDDIEEEAIEITRPLRGLEHTPGSSMDNLDSSVTGSMVNGWGSASDEDRNFSSHRSSVGSSSDDSIFTSGSFAQALVAAADKAGFRLDGTSLTRTGKAYPSSQRPRPSSPFSTDSNINAALNQSQRPRPTKKHKGGRLDQPPLPHRREGMTDEEALVPYSKPSFPSPGGHSSSGTASSKGSTGPRKGEALRGGHQRNASDLLDVGYMGSNNPGQFTGEL</sequence>
<dbReference type="SMART" id="SM00406">
    <property type="entry name" value="IGv"/>
    <property type="match status" value="3"/>
</dbReference>
<evidence type="ECO:0000256" key="7">
    <source>
        <dbReference type="ARBA" id="ARBA00023157"/>
    </source>
</evidence>
<evidence type="ECO:0000259" key="11">
    <source>
        <dbReference type="PROSITE" id="PS50835"/>
    </source>
</evidence>
<evidence type="ECO:0000313" key="14">
    <source>
        <dbReference type="Proteomes" id="UP000694403"/>
    </source>
</evidence>
<dbReference type="CDD" id="cd05726">
    <property type="entry name" value="IgI_4_Robo"/>
    <property type="match status" value="1"/>
</dbReference>
<evidence type="ECO:0000256" key="8">
    <source>
        <dbReference type="ARBA" id="ARBA00023319"/>
    </source>
</evidence>
<evidence type="ECO:0000256" key="2">
    <source>
        <dbReference type="ARBA" id="ARBA00022692"/>
    </source>
</evidence>
<dbReference type="PANTHER" id="PTHR12231">
    <property type="entry name" value="CTX-RELATED TYPE I TRANSMEMBRANE PROTEIN"/>
    <property type="match status" value="1"/>
</dbReference>
<dbReference type="SUPFAM" id="SSF49265">
    <property type="entry name" value="Fibronectin type III"/>
    <property type="match status" value="2"/>
</dbReference>
<feature type="domain" description="Ig-like" evidence="11">
    <location>
        <begin position="130"/>
        <end position="225"/>
    </location>
</feature>
<evidence type="ECO:0000256" key="3">
    <source>
        <dbReference type="ARBA" id="ARBA00022729"/>
    </source>
</evidence>
<name>A0A8C3SLD7_CHESE</name>
<accession>A0A8C3SLD7</accession>
<dbReference type="InterPro" id="IPR013106">
    <property type="entry name" value="Ig_V-set"/>
</dbReference>
<keyword evidence="4" id="KW-0677">Repeat</keyword>
<keyword evidence="2 10" id="KW-0812">Transmembrane</keyword>
<feature type="domain" description="Fibronectin type-III" evidence="12">
    <location>
        <begin position="454"/>
        <end position="552"/>
    </location>
</feature>
<keyword evidence="14" id="KW-1185">Reference proteome</keyword>
<comment type="subcellular location">
    <subcellularLocation>
        <location evidence="1">Membrane</location>
        <topology evidence="1">Single-pass membrane protein</topology>
    </subcellularLocation>
</comment>
<dbReference type="PROSITE" id="PS50853">
    <property type="entry name" value="FN3"/>
    <property type="match status" value="3"/>
</dbReference>
<feature type="compositionally biased region" description="Polar residues" evidence="9">
    <location>
        <begin position="1148"/>
        <end position="1164"/>
    </location>
</feature>
<dbReference type="SMART" id="SM00408">
    <property type="entry name" value="IGc2"/>
    <property type="match status" value="3"/>
</dbReference>
<feature type="compositionally biased region" description="Low complexity" evidence="9">
    <location>
        <begin position="1090"/>
        <end position="1103"/>
    </location>
</feature>
<dbReference type="InterPro" id="IPR036116">
    <property type="entry name" value="FN3_sf"/>
</dbReference>
<feature type="region of interest" description="Disordered" evidence="9">
    <location>
        <begin position="849"/>
        <end position="903"/>
    </location>
</feature>
<feature type="domain" description="Fibronectin type-III" evidence="12">
    <location>
        <begin position="341"/>
        <end position="435"/>
    </location>
</feature>
<feature type="compositionally biased region" description="Polar residues" evidence="9">
    <location>
        <begin position="1059"/>
        <end position="1074"/>
    </location>
</feature>
<dbReference type="SUPFAM" id="SSF48726">
    <property type="entry name" value="Immunoglobulin"/>
    <property type="match status" value="4"/>
</dbReference>
<dbReference type="InterPro" id="IPR007110">
    <property type="entry name" value="Ig-like_dom"/>
</dbReference>
<feature type="domain" description="Ig-like" evidence="11">
    <location>
        <begin position="37"/>
        <end position="121"/>
    </location>
</feature>
<feature type="compositionally biased region" description="Polar residues" evidence="9">
    <location>
        <begin position="1245"/>
        <end position="1256"/>
    </location>
</feature>
<keyword evidence="8" id="KW-0393">Immunoglobulin domain</keyword>
<feature type="transmembrane region" description="Helical" evidence="10">
    <location>
        <begin position="677"/>
        <end position="699"/>
    </location>
</feature>
<evidence type="ECO:0000313" key="13">
    <source>
        <dbReference type="Ensembl" id="ENSCSRP00000016537.1"/>
    </source>
</evidence>
<dbReference type="InterPro" id="IPR003599">
    <property type="entry name" value="Ig_sub"/>
</dbReference>
<dbReference type="Pfam" id="PF00041">
    <property type="entry name" value="fn3"/>
    <property type="match status" value="3"/>
</dbReference>
<evidence type="ECO:0000256" key="6">
    <source>
        <dbReference type="ARBA" id="ARBA00023136"/>
    </source>
</evidence>
<feature type="region of interest" description="Disordered" evidence="9">
    <location>
        <begin position="1121"/>
        <end position="1256"/>
    </location>
</feature>
<dbReference type="PANTHER" id="PTHR12231:SF242">
    <property type="entry name" value="ROUNDABOUT HOMOLOG 2"/>
    <property type="match status" value="1"/>
</dbReference>
<evidence type="ECO:0000256" key="5">
    <source>
        <dbReference type="ARBA" id="ARBA00022989"/>
    </source>
</evidence>
<feature type="compositionally biased region" description="Low complexity" evidence="9">
    <location>
        <begin position="1197"/>
        <end position="1221"/>
    </location>
</feature>
<feature type="region of interest" description="Disordered" evidence="9">
    <location>
        <begin position="1047"/>
        <end position="1103"/>
    </location>
</feature>
<dbReference type="PROSITE" id="PS50835">
    <property type="entry name" value="IG_LIKE"/>
    <property type="match status" value="3"/>
</dbReference>
<dbReference type="CDD" id="cd20952">
    <property type="entry name" value="IgI_5_Robo"/>
    <property type="match status" value="1"/>
</dbReference>
<feature type="domain" description="Fibronectin type-III" evidence="12">
    <location>
        <begin position="556"/>
        <end position="653"/>
    </location>
</feature>
<dbReference type="InterPro" id="IPR013783">
    <property type="entry name" value="Ig-like_fold"/>
</dbReference>
<dbReference type="FunFam" id="2.60.40.10:FF:000053">
    <property type="entry name" value="Roundabout guidance receptor 1"/>
    <property type="match status" value="1"/>
</dbReference>
<evidence type="ECO:0000259" key="12">
    <source>
        <dbReference type="PROSITE" id="PS50853"/>
    </source>
</evidence>
<dbReference type="InterPro" id="IPR051170">
    <property type="entry name" value="Neural/epithelial_adhesion"/>
</dbReference>
<evidence type="ECO:0000256" key="10">
    <source>
        <dbReference type="SAM" id="Phobius"/>
    </source>
</evidence>
<organism evidence="13 14">
    <name type="scientific">Chelydra serpentina</name>
    <name type="common">Snapping turtle</name>
    <name type="synonym">Testudo serpentina</name>
    <dbReference type="NCBI Taxonomy" id="8475"/>
    <lineage>
        <taxon>Eukaryota</taxon>
        <taxon>Metazoa</taxon>
        <taxon>Chordata</taxon>
        <taxon>Craniata</taxon>
        <taxon>Vertebrata</taxon>
        <taxon>Euteleostomi</taxon>
        <taxon>Archelosauria</taxon>
        <taxon>Testudinata</taxon>
        <taxon>Testudines</taxon>
        <taxon>Cryptodira</taxon>
        <taxon>Durocryptodira</taxon>
        <taxon>Americhelydia</taxon>
        <taxon>Chelydroidea</taxon>
        <taxon>Chelydridae</taxon>
        <taxon>Chelydra</taxon>
    </lineage>
</organism>
<feature type="domain" description="Ig-like" evidence="11">
    <location>
        <begin position="233"/>
        <end position="320"/>
    </location>
</feature>
<keyword evidence="5 10" id="KW-1133">Transmembrane helix</keyword>
<reference evidence="13" key="2">
    <citation type="submission" date="2025-09" db="UniProtKB">
        <authorList>
            <consortium name="Ensembl"/>
        </authorList>
    </citation>
    <scope>IDENTIFICATION</scope>
</reference>
<feature type="compositionally biased region" description="Low complexity" evidence="9">
    <location>
        <begin position="1137"/>
        <end position="1147"/>
    </location>
</feature>
<dbReference type="InterPro" id="IPR003598">
    <property type="entry name" value="Ig_sub2"/>
</dbReference>
<feature type="region of interest" description="Disordered" evidence="9">
    <location>
        <begin position="941"/>
        <end position="973"/>
    </location>
</feature>
<evidence type="ECO:0000256" key="1">
    <source>
        <dbReference type="ARBA" id="ARBA00004167"/>
    </source>
</evidence>
<dbReference type="CDD" id="cd00063">
    <property type="entry name" value="FN3"/>
    <property type="match status" value="3"/>
</dbReference>
<proteinExistence type="predicted"/>
<reference evidence="13" key="1">
    <citation type="submission" date="2025-08" db="UniProtKB">
        <authorList>
            <consortium name="Ensembl"/>
        </authorList>
    </citation>
    <scope>IDENTIFICATION</scope>
</reference>
<dbReference type="SMART" id="SM00409">
    <property type="entry name" value="IG"/>
    <property type="match status" value="3"/>
</dbReference>
<keyword evidence="3" id="KW-0732">Signal</keyword>
<dbReference type="FunFam" id="2.60.40.10:FF:000008">
    <property type="entry name" value="roundabout homolog 2 isoform X2"/>
    <property type="match status" value="2"/>
</dbReference>
<feature type="compositionally biased region" description="Polar residues" evidence="9">
    <location>
        <begin position="958"/>
        <end position="972"/>
    </location>
</feature>
<dbReference type="FunFam" id="2.60.40.10:FF:000065">
    <property type="entry name" value="roundabout homolog 1 isoform X3"/>
    <property type="match status" value="1"/>
</dbReference>
<evidence type="ECO:0000256" key="9">
    <source>
        <dbReference type="SAM" id="MobiDB-lite"/>
    </source>
</evidence>
<keyword evidence="7" id="KW-1015">Disulfide bond</keyword>
<feature type="region of interest" description="Disordered" evidence="9">
    <location>
        <begin position="421"/>
        <end position="442"/>
    </location>
</feature>
<keyword evidence="6 10" id="KW-0472">Membrane</keyword>
<feature type="compositionally biased region" description="Basic and acidic residues" evidence="9">
    <location>
        <begin position="541"/>
        <end position="550"/>
    </location>
</feature>
<dbReference type="InterPro" id="IPR036179">
    <property type="entry name" value="Ig-like_dom_sf"/>
</dbReference>
<dbReference type="FunFam" id="2.60.40.10:FF:000058">
    <property type="entry name" value="roundabout homolog 2 isoform X3"/>
    <property type="match status" value="1"/>
</dbReference>
<dbReference type="InterPro" id="IPR013098">
    <property type="entry name" value="Ig_I-set"/>
</dbReference>
<evidence type="ECO:0000256" key="4">
    <source>
        <dbReference type="ARBA" id="ARBA00022737"/>
    </source>
</evidence>
<dbReference type="AlphaFoldDB" id="A0A8C3SLD7"/>
<dbReference type="Pfam" id="PF13927">
    <property type="entry name" value="Ig_3"/>
    <property type="match status" value="1"/>
</dbReference>
<dbReference type="Gene3D" id="2.60.40.10">
    <property type="entry name" value="Immunoglobulins"/>
    <property type="match status" value="7"/>
</dbReference>
<dbReference type="GO" id="GO:0016020">
    <property type="term" value="C:membrane"/>
    <property type="evidence" value="ECO:0007669"/>
    <property type="project" value="UniProtKB-SubCell"/>
</dbReference>
<dbReference type="Pfam" id="PF07679">
    <property type="entry name" value="I-set"/>
    <property type="match status" value="2"/>
</dbReference>
<protein>
    <submittedName>
        <fullName evidence="13">Roundabout guidance receptor 2</fullName>
    </submittedName>
</protein>
<dbReference type="FunFam" id="2.60.40.10:FF:000055">
    <property type="entry name" value="roundabout homolog 1 isoform X2"/>
    <property type="match status" value="1"/>
</dbReference>
<dbReference type="GO" id="GO:0007399">
    <property type="term" value="P:nervous system development"/>
    <property type="evidence" value="ECO:0007669"/>
    <property type="project" value="UniProtKB-ARBA"/>
</dbReference>
<feature type="region of interest" description="Disordered" evidence="9">
    <location>
        <begin position="540"/>
        <end position="561"/>
    </location>
</feature>
<dbReference type="InterPro" id="IPR003961">
    <property type="entry name" value="FN3_dom"/>
</dbReference>
<dbReference type="Ensembl" id="ENSCSRT00000017282.1">
    <property type="protein sequence ID" value="ENSCSRP00000016537.1"/>
    <property type="gene ID" value="ENSCSRG00000012509.1"/>
</dbReference>